<evidence type="ECO:0000313" key="2">
    <source>
        <dbReference type="EMBL" id="SVB10999.1"/>
    </source>
</evidence>
<protein>
    <submittedName>
        <fullName evidence="2">Uncharacterized protein</fullName>
    </submittedName>
</protein>
<evidence type="ECO:0000256" key="1">
    <source>
        <dbReference type="SAM" id="MobiDB-lite"/>
    </source>
</evidence>
<feature type="compositionally biased region" description="Low complexity" evidence="1">
    <location>
        <begin position="36"/>
        <end position="50"/>
    </location>
</feature>
<feature type="compositionally biased region" description="Basic residues" evidence="1">
    <location>
        <begin position="51"/>
        <end position="63"/>
    </location>
</feature>
<feature type="region of interest" description="Disordered" evidence="1">
    <location>
        <begin position="33"/>
        <end position="73"/>
    </location>
</feature>
<gene>
    <name evidence="2" type="ORF">METZ01_LOCUS163853</name>
</gene>
<accession>A0A382BBK0</accession>
<sequence>MPTVSTGRGTGTRKVKKAKAWAGSKYAKAQAKKNVGRTISTGRGTGTTKIKATKSKTKKRKPSIRSGRGYVSR</sequence>
<organism evidence="2">
    <name type="scientific">marine metagenome</name>
    <dbReference type="NCBI Taxonomy" id="408172"/>
    <lineage>
        <taxon>unclassified sequences</taxon>
        <taxon>metagenomes</taxon>
        <taxon>ecological metagenomes</taxon>
    </lineage>
</organism>
<name>A0A382BBK0_9ZZZZ</name>
<dbReference type="EMBL" id="UINC01029002">
    <property type="protein sequence ID" value="SVB10999.1"/>
    <property type="molecule type" value="Genomic_DNA"/>
</dbReference>
<proteinExistence type="predicted"/>
<reference evidence="2" key="1">
    <citation type="submission" date="2018-05" db="EMBL/GenBank/DDBJ databases">
        <authorList>
            <person name="Lanie J.A."/>
            <person name="Ng W.-L."/>
            <person name="Kazmierczak K.M."/>
            <person name="Andrzejewski T.M."/>
            <person name="Davidsen T.M."/>
            <person name="Wayne K.J."/>
            <person name="Tettelin H."/>
            <person name="Glass J.I."/>
            <person name="Rusch D."/>
            <person name="Podicherti R."/>
            <person name="Tsui H.-C.T."/>
            <person name="Winkler M.E."/>
        </authorList>
    </citation>
    <scope>NUCLEOTIDE SEQUENCE</scope>
</reference>
<dbReference type="AlphaFoldDB" id="A0A382BBK0"/>